<evidence type="ECO:0000313" key="2">
    <source>
        <dbReference type="EMBL" id="EFN52919.1"/>
    </source>
</evidence>
<dbReference type="OMA" id="VPRFAPW"/>
<dbReference type="Pfam" id="PF13649">
    <property type="entry name" value="Methyltransf_25"/>
    <property type="match status" value="1"/>
</dbReference>
<dbReference type="Gene3D" id="3.40.50.150">
    <property type="entry name" value="Vaccinia Virus protein VP39"/>
    <property type="match status" value="1"/>
</dbReference>
<protein>
    <recommendedName>
        <fullName evidence="1">Methyltransferase domain-containing protein</fullName>
    </recommendedName>
</protein>
<sequence>MASAQDRLALLQRSWTCVAEGYNRLFVPRFMPWTLDTLNLLAGKALPAGTIAVPCCGPGQELPLVAAAFPRHRVVGIDLAEGMVEMARQLVDSQGLGTRVEMPQPAEVLASWTRALHPGGVLSVCFWPPTVEERGPWKRLADITPRFKPPGQWDADIPGAALLEGAELLQDSRPAHEMAWPSVAVFWESMTRAGEPASPSACTTPALLQHGEQRLEEMRRHFMEAYPDPEAPLSHTPAARLICLRRLVASSL</sequence>
<dbReference type="EMBL" id="GL433854">
    <property type="protein sequence ID" value="EFN52919.1"/>
    <property type="molecule type" value="Genomic_DNA"/>
</dbReference>
<name>E1ZN70_CHLVA</name>
<dbReference type="KEGG" id="cvr:CHLNCDRAFT_138504"/>
<dbReference type="GeneID" id="17352255"/>
<organism evidence="3">
    <name type="scientific">Chlorella variabilis</name>
    <name type="common">Green alga</name>
    <dbReference type="NCBI Taxonomy" id="554065"/>
    <lineage>
        <taxon>Eukaryota</taxon>
        <taxon>Viridiplantae</taxon>
        <taxon>Chlorophyta</taxon>
        <taxon>core chlorophytes</taxon>
        <taxon>Trebouxiophyceae</taxon>
        <taxon>Chlorellales</taxon>
        <taxon>Chlorellaceae</taxon>
        <taxon>Chlorella clade</taxon>
        <taxon>Chlorella</taxon>
    </lineage>
</organism>
<evidence type="ECO:0000259" key="1">
    <source>
        <dbReference type="Pfam" id="PF13649"/>
    </source>
</evidence>
<gene>
    <name evidence="2" type="ORF">CHLNCDRAFT_138504</name>
</gene>
<dbReference type="OrthoDB" id="66144at2759"/>
<dbReference type="SUPFAM" id="SSF53335">
    <property type="entry name" value="S-adenosyl-L-methionine-dependent methyltransferases"/>
    <property type="match status" value="1"/>
</dbReference>
<dbReference type="CDD" id="cd02440">
    <property type="entry name" value="AdoMet_MTases"/>
    <property type="match status" value="1"/>
</dbReference>
<dbReference type="InParanoid" id="E1ZN70"/>
<proteinExistence type="predicted"/>
<dbReference type="InterPro" id="IPR041698">
    <property type="entry name" value="Methyltransf_25"/>
</dbReference>
<dbReference type="AlphaFoldDB" id="E1ZN70"/>
<accession>E1ZN70</accession>
<dbReference type="InterPro" id="IPR029063">
    <property type="entry name" value="SAM-dependent_MTases_sf"/>
</dbReference>
<feature type="domain" description="Methyltransferase" evidence="1">
    <location>
        <begin position="55"/>
        <end position="100"/>
    </location>
</feature>
<dbReference type="eggNOG" id="ENOG502SAUC">
    <property type="taxonomic scope" value="Eukaryota"/>
</dbReference>
<dbReference type="RefSeq" id="XP_005845021.1">
    <property type="nucleotide sequence ID" value="XM_005844959.1"/>
</dbReference>
<keyword evidence="3" id="KW-1185">Reference proteome</keyword>
<dbReference type="Proteomes" id="UP000008141">
    <property type="component" value="Unassembled WGS sequence"/>
</dbReference>
<reference evidence="2 3" key="1">
    <citation type="journal article" date="2010" name="Plant Cell">
        <title>The Chlorella variabilis NC64A genome reveals adaptation to photosymbiosis, coevolution with viruses, and cryptic sex.</title>
        <authorList>
            <person name="Blanc G."/>
            <person name="Duncan G."/>
            <person name="Agarkova I."/>
            <person name="Borodovsky M."/>
            <person name="Gurnon J."/>
            <person name="Kuo A."/>
            <person name="Lindquist E."/>
            <person name="Lucas S."/>
            <person name="Pangilinan J."/>
            <person name="Polle J."/>
            <person name="Salamov A."/>
            <person name="Terry A."/>
            <person name="Yamada T."/>
            <person name="Dunigan D.D."/>
            <person name="Grigoriev I.V."/>
            <person name="Claverie J.M."/>
            <person name="Van Etten J.L."/>
        </authorList>
    </citation>
    <scope>NUCLEOTIDE SEQUENCE [LARGE SCALE GENOMIC DNA]</scope>
    <source>
        <strain evidence="2 3">NC64A</strain>
    </source>
</reference>
<evidence type="ECO:0000313" key="3">
    <source>
        <dbReference type="Proteomes" id="UP000008141"/>
    </source>
</evidence>